<sequence length="254" mass="27465">MRTDLTTAGVTGRPNDDWCESHKAETTLTNVVGTLTPAELCREEGLILINYATGHIFEYDSTFVPVMIFGVVSGAGSISKHQRPPVNYYYHETNIDVSPSRAVAPSKALPQPWSSPSPLTTTPVTTAQQTTTSGSAAQQSAITSTIPKLHLAKSPFTGFSIGGRDSCSETLSLSSEPQRRGSNQDSGPMAPAGKKPDSSTASHIYRAFSNIFTKMGSIKLLGFLFPADIFFLRFFLKIWGIALDMTLDNLIKNN</sequence>
<keyword evidence="2" id="KW-0812">Transmembrane</keyword>
<proteinExistence type="predicted"/>
<evidence type="ECO:0000256" key="1">
    <source>
        <dbReference type="SAM" id="MobiDB-lite"/>
    </source>
</evidence>
<evidence type="ECO:0000313" key="3">
    <source>
        <dbReference type="EMBL" id="KAA8541165.1"/>
    </source>
</evidence>
<feature type="compositionally biased region" description="Low complexity" evidence="1">
    <location>
        <begin position="108"/>
        <end position="139"/>
    </location>
</feature>
<dbReference type="EMBL" id="CM018036">
    <property type="protein sequence ID" value="KAA8541165.1"/>
    <property type="molecule type" value="Genomic_DNA"/>
</dbReference>
<dbReference type="OrthoDB" id="16464at2759"/>
<feature type="region of interest" description="Disordered" evidence="1">
    <location>
        <begin position="101"/>
        <end position="139"/>
    </location>
</feature>
<evidence type="ECO:0000256" key="2">
    <source>
        <dbReference type="SAM" id="Phobius"/>
    </source>
</evidence>
<evidence type="ECO:0000313" key="4">
    <source>
        <dbReference type="Proteomes" id="UP000325577"/>
    </source>
</evidence>
<feature type="compositionally biased region" description="Polar residues" evidence="1">
    <location>
        <begin position="169"/>
        <end position="186"/>
    </location>
</feature>
<gene>
    <name evidence="3" type="ORF">F0562_025089</name>
</gene>
<dbReference type="Gene3D" id="3.40.50.720">
    <property type="entry name" value="NAD(P)-binding Rossmann-like Domain"/>
    <property type="match status" value="1"/>
</dbReference>
<dbReference type="Proteomes" id="UP000325577">
    <property type="component" value="Linkage Group LG13"/>
</dbReference>
<keyword evidence="4" id="KW-1185">Reference proteome</keyword>
<keyword evidence="2" id="KW-0472">Membrane</keyword>
<keyword evidence="2" id="KW-1133">Transmembrane helix</keyword>
<accession>A0A5J5BD99</accession>
<feature type="region of interest" description="Disordered" evidence="1">
    <location>
        <begin position="169"/>
        <end position="199"/>
    </location>
</feature>
<feature type="transmembrane region" description="Helical" evidence="2">
    <location>
        <begin position="220"/>
        <end position="242"/>
    </location>
</feature>
<organism evidence="3 4">
    <name type="scientific">Nyssa sinensis</name>
    <dbReference type="NCBI Taxonomy" id="561372"/>
    <lineage>
        <taxon>Eukaryota</taxon>
        <taxon>Viridiplantae</taxon>
        <taxon>Streptophyta</taxon>
        <taxon>Embryophyta</taxon>
        <taxon>Tracheophyta</taxon>
        <taxon>Spermatophyta</taxon>
        <taxon>Magnoliopsida</taxon>
        <taxon>eudicotyledons</taxon>
        <taxon>Gunneridae</taxon>
        <taxon>Pentapetalae</taxon>
        <taxon>asterids</taxon>
        <taxon>Cornales</taxon>
        <taxon>Nyssaceae</taxon>
        <taxon>Nyssa</taxon>
    </lineage>
</organism>
<name>A0A5J5BD99_9ASTE</name>
<reference evidence="3 4" key="1">
    <citation type="submission" date="2019-09" db="EMBL/GenBank/DDBJ databases">
        <title>A chromosome-level genome assembly of the Chinese tupelo Nyssa sinensis.</title>
        <authorList>
            <person name="Yang X."/>
            <person name="Kang M."/>
            <person name="Yang Y."/>
            <person name="Xiong H."/>
            <person name="Wang M."/>
            <person name="Zhang Z."/>
            <person name="Wang Z."/>
            <person name="Wu H."/>
            <person name="Ma T."/>
            <person name="Liu J."/>
            <person name="Xi Z."/>
        </authorList>
    </citation>
    <scope>NUCLEOTIDE SEQUENCE [LARGE SCALE GENOMIC DNA]</scope>
    <source>
        <strain evidence="3">J267</strain>
        <tissue evidence="3">Leaf</tissue>
    </source>
</reference>
<protein>
    <submittedName>
        <fullName evidence="3">Uncharacterized protein</fullName>
    </submittedName>
</protein>
<dbReference type="AlphaFoldDB" id="A0A5J5BD99"/>